<sequence>MEARRVPTGFRLMIFIFIFLLTFLLLRPSTPVTDAEYSFWNKMADYFGELDVEGFVGLALLITCPIFTIIVYQMVIRLAEKLIKMSVID</sequence>
<evidence type="ECO:0000313" key="2">
    <source>
        <dbReference type="EMBL" id="TCL05297.1"/>
    </source>
</evidence>
<proteinExistence type="predicted"/>
<organism evidence="2 3">
    <name type="scientific">Sodalis ligni</name>
    <dbReference type="NCBI Taxonomy" id="2697027"/>
    <lineage>
        <taxon>Bacteria</taxon>
        <taxon>Pseudomonadati</taxon>
        <taxon>Pseudomonadota</taxon>
        <taxon>Gammaproteobacteria</taxon>
        <taxon>Enterobacterales</taxon>
        <taxon>Bruguierivoracaceae</taxon>
        <taxon>Sodalis</taxon>
    </lineage>
</organism>
<dbReference type="EMBL" id="SJOI01000001">
    <property type="protein sequence ID" value="TCL05297.1"/>
    <property type="molecule type" value="Genomic_DNA"/>
</dbReference>
<keyword evidence="3" id="KW-1185">Reference proteome</keyword>
<feature type="transmembrane region" description="Helical" evidence="1">
    <location>
        <begin position="55"/>
        <end position="75"/>
    </location>
</feature>
<comment type="caution">
    <text evidence="2">The sequence shown here is derived from an EMBL/GenBank/DDBJ whole genome shotgun (WGS) entry which is preliminary data.</text>
</comment>
<gene>
    <name evidence="2" type="ORF">EZJ58_3471</name>
</gene>
<reference evidence="2 3" key="1">
    <citation type="submission" date="2019-02" db="EMBL/GenBank/DDBJ databases">
        <title>Investigation of anaerobic lignin degradation for improved lignocellulosic biofuels.</title>
        <authorList>
            <person name="Deangelis K."/>
        </authorList>
    </citation>
    <scope>NUCLEOTIDE SEQUENCE [LARGE SCALE GENOMIC DNA]</scope>
    <source>
        <strain evidence="2 3">159R</strain>
    </source>
</reference>
<evidence type="ECO:0000313" key="3">
    <source>
        <dbReference type="Proteomes" id="UP000294555"/>
    </source>
</evidence>
<dbReference type="Proteomes" id="UP000294555">
    <property type="component" value="Unassembled WGS sequence"/>
</dbReference>
<protein>
    <submittedName>
        <fullName evidence="2">Uncharacterized protein</fullName>
    </submittedName>
</protein>
<keyword evidence="1" id="KW-0472">Membrane</keyword>
<evidence type="ECO:0000256" key="1">
    <source>
        <dbReference type="SAM" id="Phobius"/>
    </source>
</evidence>
<dbReference type="AlphaFoldDB" id="A0A4R1NEG3"/>
<dbReference type="OrthoDB" id="6433061at2"/>
<keyword evidence="1" id="KW-0812">Transmembrane</keyword>
<keyword evidence="1" id="KW-1133">Transmembrane helix</keyword>
<accession>A0A4R1NEG3</accession>
<name>A0A4R1NEG3_9GAMM</name>